<keyword evidence="3" id="KW-1185">Reference proteome</keyword>
<organism evidence="2">
    <name type="scientific">Oikopleura dioica</name>
    <name type="common">Tunicate</name>
    <dbReference type="NCBI Taxonomy" id="34765"/>
    <lineage>
        <taxon>Eukaryota</taxon>
        <taxon>Metazoa</taxon>
        <taxon>Chordata</taxon>
        <taxon>Tunicata</taxon>
        <taxon>Appendicularia</taxon>
        <taxon>Copelata</taxon>
        <taxon>Oikopleuridae</taxon>
        <taxon>Oikopleura</taxon>
    </lineage>
</organism>
<dbReference type="InterPro" id="IPR000719">
    <property type="entry name" value="Prot_kinase_dom"/>
</dbReference>
<dbReference type="PROSITE" id="PS50011">
    <property type="entry name" value="PROTEIN_KINASE_DOM"/>
    <property type="match status" value="1"/>
</dbReference>
<proteinExistence type="predicted"/>
<sequence length="624" mass="72843">MLTEFCFLAALTLNEDERAVLRGEIDEWVKYFLPKLERESTREEKCRLIASVERQEFGEDWYAKNWRFCKFVGNYGIIFDDKKYELEKLKITSFQKKILRRNPSLKNVFLGRSEIKEETGFWKLNDELKNKIISEGGEAIIFLEKFGNLKAAVRIHIFDAFLFTTNFGANELKWKTNLISDFEKAEDKNQNDKAVVLIHENIVQNYANVELFQIDDEKEEDCLGWITILEKCDGNIRTELKNENLDLEERKKIAKGLKVGLDYLDKVGIVHFDRKLENFLLLGGIAKICDFGLVEERTGRKSYRQMGYCRRGSKFRDDFALFSGSPGFSQTRQLIGTAGFEENYSYFLFCDWKTSWSLLYRPIDEKERKNIDKKIQNCNIRNIHDKSHVIKNITQIISLPNISNSFCLDDPNLTKSCQMSNLKQQMTKCVNFDIKNLTQNILDQKWSNLCVPISVTTLLRFSMKNDLAFVDKENAYTFDNILTILTMIAYPRSLAGLNLNPKKKENDFQRNDIETMLERVCKKTYLKESGWEIVRKQGYPEPAESTCNYKKVMLNENFIFSRPLSVTGAYFLPTRRIDGIDYPEKVFFHQMTLDRIENGGYVLQNTQFSVNHPPGKKKSCLKNN</sequence>
<dbReference type="InParanoid" id="E4Y267"/>
<dbReference type="AlphaFoldDB" id="E4Y267"/>
<accession>E4Y267</accession>
<dbReference type="OrthoDB" id="20524at2759"/>
<name>E4Y267_OIKDI</name>
<dbReference type="Gene3D" id="1.10.510.10">
    <property type="entry name" value="Transferase(Phosphotransferase) domain 1"/>
    <property type="match status" value="1"/>
</dbReference>
<dbReference type="EMBL" id="FN653773">
    <property type="protein sequence ID" value="CBY15961.1"/>
    <property type="molecule type" value="Genomic_DNA"/>
</dbReference>
<evidence type="ECO:0000259" key="1">
    <source>
        <dbReference type="PROSITE" id="PS50011"/>
    </source>
</evidence>
<dbReference type="Pfam" id="PF00069">
    <property type="entry name" value="Pkinase"/>
    <property type="match status" value="1"/>
</dbReference>
<dbReference type="GO" id="GO:0004672">
    <property type="term" value="F:protein kinase activity"/>
    <property type="evidence" value="ECO:0007669"/>
    <property type="project" value="InterPro"/>
</dbReference>
<gene>
    <name evidence="2" type="ORF">GSOID_T00016258001</name>
</gene>
<evidence type="ECO:0000313" key="3">
    <source>
        <dbReference type="Proteomes" id="UP000001307"/>
    </source>
</evidence>
<evidence type="ECO:0000313" key="2">
    <source>
        <dbReference type="EMBL" id="CBY15961.1"/>
    </source>
</evidence>
<reference evidence="2" key="1">
    <citation type="journal article" date="2010" name="Science">
        <title>Plasticity of animal genome architecture unmasked by rapid evolution of a pelagic tunicate.</title>
        <authorList>
            <person name="Denoeud F."/>
            <person name="Henriet S."/>
            <person name="Mungpakdee S."/>
            <person name="Aury J.M."/>
            <person name="Da Silva C."/>
            <person name="Brinkmann H."/>
            <person name="Mikhaleva J."/>
            <person name="Olsen L.C."/>
            <person name="Jubin C."/>
            <person name="Canestro C."/>
            <person name="Bouquet J.M."/>
            <person name="Danks G."/>
            <person name="Poulain J."/>
            <person name="Campsteijn C."/>
            <person name="Adamski M."/>
            <person name="Cross I."/>
            <person name="Yadetie F."/>
            <person name="Muffato M."/>
            <person name="Louis A."/>
            <person name="Butcher S."/>
            <person name="Tsagkogeorga G."/>
            <person name="Konrad A."/>
            <person name="Singh S."/>
            <person name="Jensen M.F."/>
            <person name="Cong E.H."/>
            <person name="Eikeseth-Otteraa H."/>
            <person name="Noel B."/>
            <person name="Anthouard V."/>
            <person name="Porcel B.M."/>
            <person name="Kachouri-Lafond R."/>
            <person name="Nishino A."/>
            <person name="Ugolini M."/>
            <person name="Chourrout P."/>
            <person name="Nishida H."/>
            <person name="Aasland R."/>
            <person name="Huzurbazar S."/>
            <person name="Westhof E."/>
            <person name="Delsuc F."/>
            <person name="Lehrach H."/>
            <person name="Reinhardt R."/>
            <person name="Weissenbach J."/>
            <person name="Roy S.W."/>
            <person name="Artiguenave F."/>
            <person name="Postlethwait J.H."/>
            <person name="Manak J.R."/>
            <person name="Thompson E.M."/>
            <person name="Jaillon O."/>
            <person name="Du Pasquier L."/>
            <person name="Boudinot P."/>
            <person name="Liberles D.A."/>
            <person name="Volff J.N."/>
            <person name="Philippe H."/>
            <person name="Lenhard B."/>
            <person name="Roest Crollius H."/>
            <person name="Wincker P."/>
            <person name="Chourrout D."/>
        </authorList>
    </citation>
    <scope>NUCLEOTIDE SEQUENCE [LARGE SCALE GENOMIC DNA]</scope>
</reference>
<dbReference type="Proteomes" id="UP000001307">
    <property type="component" value="Unassembled WGS sequence"/>
</dbReference>
<dbReference type="InterPro" id="IPR011009">
    <property type="entry name" value="Kinase-like_dom_sf"/>
</dbReference>
<protein>
    <recommendedName>
        <fullName evidence="1">Protein kinase domain-containing protein</fullName>
    </recommendedName>
</protein>
<feature type="domain" description="Protein kinase" evidence="1">
    <location>
        <begin position="127"/>
        <end position="470"/>
    </location>
</feature>
<dbReference type="GO" id="GO:0005524">
    <property type="term" value="F:ATP binding"/>
    <property type="evidence" value="ECO:0007669"/>
    <property type="project" value="InterPro"/>
</dbReference>
<dbReference type="SMART" id="SM00220">
    <property type="entry name" value="S_TKc"/>
    <property type="match status" value="1"/>
</dbReference>
<dbReference type="SUPFAM" id="SSF56112">
    <property type="entry name" value="Protein kinase-like (PK-like)"/>
    <property type="match status" value="1"/>
</dbReference>